<feature type="compositionally biased region" description="Basic and acidic residues" evidence="1">
    <location>
        <begin position="313"/>
        <end position="331"/>
    </location>
</feature>
<evidence type="ECO:0000256" key="2">
    <source>
        <dbReference type="SAM" id="Phobius"/>
    </source>
</evidence>
<feature type="chain" id="PRO_5036210189" description="Trans-Golgi network integral membrane protein 2" evidence="3">
    <location>
        <begin position="24"/>
        <end position="495"/>
    </location>
</feature>
<keyword evidence="5" id="KW-1185">Reference proteome</keyword>
<dbReference type="Proteomes" id="UP000678499">
    <property type="component" value="Unassembled WGS sequence"/>
</dbReference>
<evidence type="ECO:0000313" key="5">
    <source>
        <dbReference type="Proteomes" id="UP000678499"/>
    </source>
</evidence>
<name>A0A7R9BQZ8_9CRUS</name>
<feature type="compositionally biased region" description="Basic and acidic residues" evidence="1">
    <location>
        <begin position="198"/>
        <end position="217"/>
    </location>
</feature>
<organism evidence="4">
    <name type="scientific">Notodromas monacha</name>
    <dbReference type="NCBI Taxonomy" id="399045"/>
    <lineage>
        <taxon>Eukaryota</taxon>
        <taxon>Metazoa</taxon>
        <taxon>Ecdysozoa</taxon>
        <taxon>Arthropoda</taxon>
        <taxon>Crustacea</taxon>
        <taxon>Oligostraca</taxon>
        <taxon>Ostracoda</taxon>
        <taxon>Podocopa</taxon>
        <taxon>Podocopida</taxon>
        <taxon>Cypridocopina</taxon>
        <taxon>Cypridoidea</taxon>
        <taxon>Cyprididae</taxon>
        <taxon>Notodromas</taxon>
    </lineage>
</organism>
<keyword evidence="2" id="KW-0472">Membrane</keyword>
<gene>
    <name evidence="4" type="ORF">NMOB1V02_LOCUS7599</name>
</gene>
<dbReference type="PANTHER" id="PTHR16502:SF0">
    <property type="entry name" value="KERATINOCYTE-ASSOCIATED TRANSMEMBRANE PROTEIN 2"/>
    <property type="match status" value="1"/>
</dbReference>
<accession>A0A7R9BQZ8</accession>
<feature type="compositionally biased region" description="Polar residues" evidence="1">
    <location>
        <begin position="178"/>
        <end position="191"/>
    </location>
</feature>
<evidence type="ECO:0008006" key="6">
    <source>
        <dbReference type="Google" id="ProtNLM"/>
    </source>
</evidence>
<feature type="transmembrane region" description="Helical" evidence="2">
    <location>
        <begin position="422"/>
        <end position="440"/>
    </location>
</feature>
<protein>
    <recommendedName>
        <fullName evidence="6">Trans-Golgi network integral membrane protein 2</fullName>
    </recommendedName>
</protein>
<keyword evidence="2" id="KW-1133">Transmembrane helix</keyword>
<feature type="region of interest" description="Disordered" evidence="1">
    <location>
        <begin position="178"/>
        <end position="344"/>
    </location>
</feature>
<evidence type="ECO:0000256" key="1">
    <source>
        <dbReference type="SAM" id="MobiDB-lite"/>
    </source>
</evidence>
<evidence type="ECO:0000256" key="3">
    <source>
        <dbReference type="SAM" id="SignalP"/>
    </source>
</evidence>
<reference evidence="4" key="1">
    <citation type="submission" date="2020-11" db="EMBL/GenBank/DDBJ databases">
        <authorList>
            <person name="Tran Van P."/>
        </authorList>
    </citation>
    <scope>NUCLEOTIDE SEQUENCE</scope>
</reference>
<dbReference type="EMBL" id="CAJPEX010001862">
    <property type="protein sequence ID" value="CAG0920087.1"/>
    <property type="molecule type" value="Genomic_DNA"/>
</dbReference>
<feature type="compositionally biased region" description="Basic and acidic residues" evidence="1">
    <location>
        <begin position="454"/>
        <end position="464"/>
    </location>
</feature>
<dbReference type="EMBL" id="OA883899">
    <property type="protein sequence ID" value="CAD7279935.1"/>
    <property type="molecule type" value="Genomic_DNA"/>
</dbReference>
<evidence type="ECO:0000313" key="4">
    <source>
        <dbReference type="EMBL" id="CAD7279935.1"/>
    </source>
</evidence>
<dbReference type="AlphaFoldDB" id="A0A7R9BQZ8"/>
<feature type="compositionally biased region" description="Polar residues" evidence="1">
    <location>
        <begin position="268"/>
        <end position="277"/>
    </location>
</feature>
<keyword evidence="3" id="KW-0732">Signal</keyword>
<feature type="compositionally biased region" description="Polar residues" evidence="1">
    <location>
        <begin position="233"/>
        <end position="251"/>
    </location>
</feature>
<dbReference type="PANTHER" id="PTHR16502">
    <property type="entry name" value="KERATINOCYTE-ASSOCIATED TRANSMEMBRANE PROTEIN 2"/>
    <property type="match status" value="1"/>
</dbReference>
<feature type="region of interest" description="Disordered" evidence="1">
    <location>
        <begin position="454"/>
        <end position="475"/>
    </location>
</feature>
<proteinExistence type="predicted"/>
<feature type="compositionally biased region" description="Basic and acidic residues" evidence="1">
    <location>
        <begin position="279"/>
        <end position="299"/>
    </location>
</feature>
<dbReference type="InterPro" id="IPR037645">
    <property type="entry name" value="KCT2"/>
</dbReference>
<sequence length="495" mass="54733">MIAWSYGSLFLLFVISKTNRVEANPKLICRPEISSKVCQESKHQLCLLTEQLEADICGLIRTNQTLLNSAKHFFLQTMKNVTDQTICENHGFNVPETESRCFSPEVESFLRANGTMCKELCVPREETDFVTLECRAFKVALDTGKYVASLICIGSGKDLVHVNRTEVDATSISRSAKLSNNSVPTNFTGTSLKPGKLPVKDKQRNAPTMDKRQKNDTALEAPIEESTEGSKIGTVSSPKKSSTEGQLITTSVEKEERSSSIGVEKSSTKAGTITSGKPSKVDKKNERETYIPSVSEEKSNSAASANVTPSIDAKIKQKPAEKSVLENESGKVTKPNKPSVNGVVDKFDVDYADKDQMAYGDDGLSDSIDEPPSQENIALVEEKPKKATLRTDSRKPEHNLDSFMNDPRLMRKSMADAQHSDFISYMGFMIVVSALVYLAFINRHKVLALIVEGSRSRNNSERRRSGSGTRYHKLDNAEDSLGSRIRESDDKHVVF</sequence>
<keyword evidence="2" id="KW-0812">Transmembrane</keyword>
<feature type="signal peptide" evidence="3">
    <location>
        <begin position="1"/>
        <end position="23"/>
    </location>
</feature>